<proteinExistence type="inferred from homology"/>
<dbReference type="Pfam" id="PF00481">
    <property type="entry name" value="PP2C"/>
    <property type="match status" value="1"/>
</dbReference>
<keyword evidence="3 4" id="KW-0904">Protein phosphatase</keyword>
<keyword evidence="1" id="KW-0479">Metal-binding</keyword>
<dbReference type="SMART" id="SM00332">
    <property type="entry name" value="PP2Cc"/>
    <property type="match status" value="1"/>
</dbReference>
<dbReference type="AlphaFoldDB" id="A0AAD5VGX9"/>
<dbReference type="PROSITE" id="PS51746">
    <property type="entry name" value="PPM_2"/>
    <property type="match status" value="1"/>
</dbReference>
<keyword evidence="8" id="KW-1185">Reference proteome</keyword>
<gene>
    <name evidence="7" type="ORF">NLI96_g996</name>
</gene>
<feature type="region of interest" description="Disordered" evidence="5">
    <location>
        <begin position="1"/>
        <end position="27"/>
    </location>
</feature>
<evidence type="ECO:0000256" key="5">
    <source>
        <dbReference type="SAM" id="MobiDB-lite"/>
    </source>
</evidence>
<reference evidence="7" key="1">
    <citation type="submission" date="2022-07" db="EMBL/GenBank/DDBJ databases">
        <title>Genome Sequence of Physisporinus lineatus.</title>
        <authorList>
            <person name="Buettner E."/>
        </authorList>
    </citation>
    <scope>NUCLEOTIDE SEQUENCE</scope>
    <source>
        <strain evidence="7">VT162</strain>
    </source>
</reference>
<evidence type="ECO:0000256" key="4">
    <source>
        <dbReference type="RuleBase" id="RU003465"/>
    </source>
</evidence>
<dbReference type="InterPro" id="IPR015655">
    <property type="entry name" value="PP2C"/>
</dbReference>
<feature type="compositionally biased region" description="Polar residues" evidence="5">
    <location>
        <begin position="16"/>
        <end position="27"/>
    </location>
</feature>
<evidence type="ECO:0000256" key="3">
    <source>
        <dbReference type="ARBA" id="ARBA00022912"/>
    </source>
</evidence>
<feature type="domain" description="PPM-type phosphatase" evidence="6">
    <location>
        <begin position="82"/>
        <end position="412"/>
    </location>
</feature>
<comment type="similarity">
    <text evidence="4">Belongs to the PP2C family.</text>
</comment>
<dbReference type="SUPFAM" id="SSF81606">
    <property type="entry name" value="PP2C-like"/>
    <property type="match status" value="1"/>
</dbReference>
<dbReference type="InterPro" id="IPR000222">
    <property type="entry name" value="PP2C_BS"/>
</dbReference>
<dbReference type="PROSITE" id="PS01032">
    <property type="entry name" value="PPM_1"/>
    <property type="match status" value="1"/>
</dbReference>
<dbReference type="Gene3D" id="3.60.40.10">
    <property type="entry name" value="PPM-type phosphatase domain"/>
    <property type="match status" value="1"/>
</dbReference>
<evidence type="ECO:0000313" key="8">
    <source>
        <dbReference type="Proteomes" id="UP001212997"/>
    </source>
</evidence>
<dbReference type="InterPro" id="IPR036457">
    <property type="entry name" value="PPM-type-like_dom_sf"/>
</dbReference>
<dbReference type="GO" id="GO:0046872">
    <property type="term" value="F:metal ion binding"/>
    <property type="evidence" value="ECO:0007669"/>
    <property type="project" value="UniProtKB-KW"/>
</dbReference>
<accession>A0AAD5VGX9</accession>
<evidence type="ECO:0000259" key="6">
    <source>
        <dbReference type="PROSITE" id="PS51746"/>
    </source>
</evidence>
<name>A0AAD5VGX9_9APHY</name>
<organism evidence="7 8">
    <name type="scientific">Meripilus lineatus</name>
    <dbReference type="NCBI Taxonomy" id="2056292"/>
    <lineage>
        <taxon>Eukaryota</taxon>
        <taxon>Fungi</taxon>
        <taxon>Dikarya</taxon>
        <taxon>Basidiomycota</taxon>
        <taxon>Agaricomycotina</taxon>
        <taxon>Agaricomycetes</taxon>
        <taxon>Polyporales</taxon>
        <taxon>Meripilaceae</taxon>
        <taxon>Meripilus</taxon>
    </lineage>
</organism>
<dbReference type="EMBL" id="JANAWD010000018">
    <property type="protein sequence ID" value="KAJ3491060.1"/>
    <property type="molecule type" value="Genomic_DNA"/>
</dbReference>
<dbReference type="PANTHER" id="PTHR13832">
    <property type="entry name" value="PROTEIN PHOSPHATASE 2C"/>
    <property type="match status" value="1"/>
</dbReference>
<keyword evidence="2 4" id="KW-0378">Hydrolase</keyword>
<dbReference type="InterPro" id="IPR001932">
    <property type="entry name" value="PPM-type_phosphatase-like_dom"/>
</dbReference>
<sequence length="444" mass="48978">MALRSLPSSLRRHWKPTSNPTQRNAPASTASYHDYIRFATPGTHSFLHNCNEISTRISTLNSFLLLIQSGGTGRIPLHSPKVIGVSTSRGNRSSQEDFHSYAALSLNPEELRLSLKKAHQIDWDPTNFPPPLARQVLFVGIYDGHGGSTVSQFLRQELHGRFESADKSHVPELGGALAPWVSPDVDTAKQEMDLEARSTLAFFEVDKTLYLDAAAQECGATASVVLLQTLDNPSTPFFASDKVSLTVVHVGYVVSPGSIQLTIPDLETHFPSCGLLYRYIRDTRVLLTSTDGAKVIPMTENHHAEARVESVRLRRMMGSGLITDSFGEARWMGALANTRSLGDMKYKPFGVTPEPEVRTKLLTDGISSVVSDDEISDLARGAKTPREAADRILAFAEEMGSEDNCTALVVPLAGWGKISGQDRTRELREYRKKQMVGSERQRRM</sequence>
<evidence type="ECO:0000313" key="7">
    <source>
        <dbReference type="EMBL" id="KAJ3491060.1"/>
    </source>
</evidence>
<dbReference type="PANTHER" id="PTHR13832:SF589">
    <property type="entry name" value="[PYRUVATE DEHYDROGENASE [ACETYL-TRANSFERRING]]-PHOSPHATASE 2, MITOCHONDRIAL"/>
    <property type="match status" value="1"/>
</dbReference>
<evidence type="ECO:0000256" key="2">
    <source>
        <dbReference type="ARBA" id="ARBA00022801"/>
    </source>
</evidence>
<comment type="caution">
    <text evidence="7">The sequence shown here is derived from an EMBL/GenBank/DDBJ whole genome shotgun (WGS) entry which is preliminary data.</text>
</comment>
<dbReference type="CDD" id="cd00143">
    <property type="entry name" value="PP2Cc"/>
    <property type="match status" value="1"/>
</dbReference>
<protein>
    <recommendedName>
        <fullName evidence="6">PPM-type phosphatase domain-containing protein</fullName>
    </recommendedName>
</protein>
<dbReference type="GO" id="GO:0004722">
    <property type="term" value="F:protein serine/threonine phosphatase activity"/>
    <property type="evidence" value="ECO:0007669"/>
    <property type="project" value="InterPro"/>
</dbReference>
<dbReference type="Proteomes" id="UP001212997">
    <property type="component" value="Unassembled WGS sequence"/>
</dbReference>
<evidence type="ECO:0000256" key="1">
    <source>
        <dbReference type="ARBA" id="ARBA00022723"/>
    </source>
</evidence>